<accession>A0A1D8D9F2</accession>
<evidence type="ECO:0000259" key="6">
    <source>
        <dbReference type="Pfam" id="PF00177"/>
    </source>
</evidence>
<dbReference type="SUPFAM" id="SSF47973">
    <property type="entry name" value="Ribosomal protein S7"/>
    <property type="match status" value="1"/>
</dbReference>
<protein>
    <submittedName>
        <fullName evidence="7">Ribosomal protein S7</fullName>
    </submittedName>
</protein>
<dbReference type="GeneID" id="1734042"/>
<dbReference type="GO" id="GO:0006412">
    <property type="term" value="P:translation"/>
    <property type="evidence" value="ECO:0007669"/>
    <property type="project" value="InterPro"/>
</dbReference>
<dbReference type="GO" id="GO:0019843">
    <property type="term" value="F:rRNA binding"/>
    <property type="evidence" value="ECO:0007669"/>
    <property type="project" value="UniProtKB-KW"/>
</dbReference>
<dbReference type="InterPro" id="IPR036823">
    <property type="entry name" value="Ribosomal_uS7_dom_sf"/>
</dbReference>
<dbReference type="Gene3D" id="1.10.455.10">
    <property type="entry name" value="Ribosomal protein S7 domain"/>
    <property type="match status" value="1"/>
</dbReference>
<geneLocation type="mitochondrion" evidence="7"/>
<keyword evidence="7" id="KW-0496">Mitochondrion</keyword>
<keyword evidence="5" id="KW-0687">Ribonucleoprotein</keyword>
<dbReference type="GO" id="GO:0015935">
    <property type="term" value="C:small ribosomal subunit"/>
    <property type="evidence" value="ECO:0007669"/>
    <property type="project" value="InterPro"/>
</dbReference>
<evidence type="ECO:0000256" key="4">
    <source>
        <dbReference type="ARBA" id="ARBA00022980"/>
    </source>
</evidence>
<proteinExistence type="inferred from homology"/>
<evidence type="ECO:0000313" key="7">
    <source>
        <dbReference type="EMBL" id="AOS85706.1"/>
    </source>
</evidence>
<dbReference type="NCBIfam" id="TIGR01029">
    <property type="entry name" value="rpsG_bact"/>
    <property type="match status" value="1"/>
</dbReference>
<comment type="similarity">
    <text evidence="1">Belongs to the universal ribosomal protein uS7 family.</text>
</comment>
<dbReference type="AlphaFoldDB" id="A0A1D8D9F2"/>
<keyword evidence="4 7" id="KW-0689">Ribosomal protein</keyword>
<evidence type="ECO:0000256" key="3">
    <source>
        <dbReference type="ARBA" id="ARBA00022884"/>
    </source>
</evidence>
<dbReference type="RefSeq" id="NP_042545.1">
    <property type="nucleotide sequence ID" value="NC_001637.1"/>
</dbReference>
<dbReference type="CDD" id="cd00323">
    <property type="entry name" value="uS7"/>
    <property type="match status" value="1"/>
</dbReference>
<reference evidence="7" key="1">
    <citation type="submission" date="2016-07" db="EMBL/GenBank/DDBJ databases">
        <title>genome sequence of Acanthamoeba castellani mitochondria.</title>
        <authorList>
            <person name="Greninger A.L."/>
            <person name="Jerome K."/>
            <person name="Dixon T."/>
        </authorList>
    </citation>
    <scope>NUCLEOTIDE SEQUENCE</scope>
    <source>
        <strain evidence="7">TN</strain>
    </source>
</reference>
<gene>
    <name evidence="7" type="primary">rps7</name>
</gene>
<evidence type="ECO:0000256" key="1">
    <source>
        <dbReference type="ARBA" id="ARBA00007151"/>
    </source>
</evidence>
<evidence type="ECO:0000256" key="2">
    <source>
        <dbReference type="ARBA" id="ARBA00022730"/>
    </source>
</evidence>
<dbReference type="InterPro" id="IPR005717">
    <property type="entry name" value="Ribosomal_uS7_bac/org-type"/>
</dbReference>
<dbReference type="GO" id="GO:0003735">
    <property type="term" value="F:structural constituent of ribosome"/>
    <property type="evidence" value="ECO:0007669"/>
    <property type="project" value="InterPro"/>
</dbReference>
<dbReference type="EMBL" id="KX580904">
    <property type="protein sequence ID" value="AOS85706.1"/>
    <property type="molecule type" value="Genomic_DNA"/>
</dbReference>
<keyword evidence="2" id="KW-0699">rRNA-binding</keyword>
<dbReference type="InterPro" id="IPR023798">
    <property type="entry name" value="Ribosomal_uS7_dom"/>
</dbReference>
<evidence type="ECO:0000256" key="5">
    <source>
        <dbReference type="ARBA" id="ARBA00023274"/>
    </source>
</evidence>
<dbReference type="Pfam" id="PF00177">
    <property type="entry name" value="Ribosomal_S7"/>
    <property type="match status" value="1"/>
</dbReference>
<sequence>MGIRLKKNFKRFYFKSFYFKRILKSKIKRYNSFLKLYNSAKSLSQHSFRRRNKKGKFRVKKLRLGKFKRALFVKRLYKLGYKKRYFFCYLRQRIESIRLKKFLVKYRWRNKQRLWKRIYRRGFKRLYFRFFKKKSINFTARHFRTANSFYKSHGLYFFLKNFVKYSRLKLVLARYGKIFKNKKKKVICKLSKDRVEKLILLNIFFQGLTSRGKKKLSISIFKTLFLLLKFKYKRKFIDCYLQFLEKVRPLIYYKVMFIGGKKYKIPTLMPISKSYSTSIRWLINNADKRDIATSLFSQINISLKNEGSLIKYRKEYHSASFENKSYIRFLRFLKTGF</sequence>
<feature type="domain" description="Small ribosomal subunit protein uS7" evidence="6">
    <location>
        <begin position="195"/>
        <end position="319"/>
    </location>
</feature>
<dbReference type="SMR" id="A0A1D8D9F2"/>
<keyword evidence="3" id="KW-0694">RNA-binding</keyword>
<name>A0A1D8D9F2_ACACA</name>
<organism evidence="7">
    <name type="scientific">Acanthamoeba castellanii</name>
    <name type="common">Amoeba</name>
    <dbReference type="NCBI Taxonomy" id="5755"/>
    <lineage>
        <taxon>Eukaryota</taxon>
        <taxon>Amoebozoa</taxon>
        <taxon>Discosea</taxon>
        <taxon>Longamoebia</taxon>
        <taxon>Centramoebida</taxon>
        <taxon>Acanthamoebidae</taxon>
        <taxon>Acanthamoeba</taxon>
    </lineage>
</organism>